<sequence length="94" mass="10542">MNMSKNMYTNRNTHDTNCHRNYGGPNKDAVTTGTFEQADRTDDFDYDYLGKSASANDQTGLIPSGPQNDDEIKSYQDVFPFAPPLLKKDKDSLS</sequence>
<feature type="region of interest" description="Disordered" evidence="1">
    <location>
        <begin position="1"/>
        <end position="31"/>
    </location>
</feature>
<evidence type="ECO:0000313" key="3">
    <source>
        <dbReference type="Proteomes" id="UP000016608"/>
    </source>
</evidence>
<gene>
    <name evidence="2" type="ORF">HMPREF0373_03053</name>
</gene>
<dbReference type="HOGENOM" id="CLU_2381835_0_0_9"/>
<evidence type="ECO:0000313" key="2">
    <source>
        <dbReference type="EMBL" id="ERK41857.1"/>
    </source>
</evidence>
<keyword evidence="3" id="KW-1185">Reference proteome</keyword>
<reference evidence="2 3" key="1">
    <citation type="submission" date="2013-06" db="EMBL/GenBank/DDBJ databases">
        <authorList>
            <person name="Weinstock G."/>
            <person name="Sodergren E."/>
            <person name="Lobos E.A."/>
            <person name="Fulton L."/>
            <person name="Fulton R."/>
            <person name="Courtney L."/>
            <person name="Fronick C."/>
            <person name="O'Laughlin M."/>
            <person name="Godfrey J."/>
            <person name="Wilson R.M."/>
            <person name="Miner T."/>
            <person name="Farmer C."/>
            <person name="Delehaunty K."/>
            <person name="Cordes M."/>
            <person name="Minx P."/>
            <person name="Tomlinson C."/>
            <person name="Chen J."/>
            <person name="Wollam A."/>
            <person name="Pepin K.H."/>
            <person name="Bhonagiri V."/>
            <person name="Zhang X."/>
            <person name="Warren W."/>
            <person name="Mitreva M."/>
            <person name="Mardis E.R."/>
            <person name="Wilson R.K."/>
        </authorList>
    </citation>
    <scope>NUCLEOTIDE SEQUENCE [LARGE SCALE GENOMIC DNA]</scope>
    <source>
        <strain evidence="2 3">ATCC 29099</strain>
    </source>
</reference>
<dbReference type="AlphaFoldDB" id="U2QSY2"/>
<accession>U2QSY2</accession>
<name>U2QSY2_EUBRA</name>
<feature type="compositionally biased region" description="Polar residues" evidence="1">
    <location>
        <begin position="1"/>
        <end position="11"/>
    </location>
</feature>
<protein>
    <submittedName>
        <fullName evidence="2">Uncharacterized protein</fullName>
    </submittedName>
</protein>
<organism evidence="2 3">
    <name type="scientific">Eubacterium ramulus ATCC 29099</name>
    <dbReference type="NCBI Taxonomy" id="1256908"/>
    <lineage>
        <taxon>Bacteria</taxon>
        <taxon>Bacillati</taxon>
        <taxon>Bacillota</taxon>
        <taxon>Clostridia</taxon>
        <taxon>Eubacteriales</taxon>
        <taxon>Eubacteriaceae</taxon>
        <taxon>Eubacterium</taxon>
    </lineage>
</organism>
<evidence type="ECO:0000256" key="1">
    <source>
        <dbReference type="SAM" id="MobiDB-lite"/>
    </source>
</evidence>
<dbReference type="EMBL" id="AWVJ01000181">
    <property type="protein sequence ID" value="ERK41857.1"/>
    <property type="molecule type" value="Genomic_DNA"/>
</dbReference>
<dbReference type="PATRIC" id="fig|1256908.3.peg.2803"/>
<feature type="compositionally biased region" description="Polar residues" evidence="1">
    <location>
        <begin position="53"/>
        <end position="67"/>
    </location>
</feature>
<comment type="caution">
    <text evidence="2">The sequence shown here is derived from an EMBL/GenBank/DDBJ whole genome shotgun (WGS) entry which is preliminary data.</text>
</comment>
<feature type="region of interest" description="Disordered" evidence="1">
    <location>
        <begin position="50"/>
        <end position="71"/>
    </location>
</feature>
<dbReference type="Proteomes" id="UP000016608">
    <property type="component" value="Unassembled WGS sequence"/>
</dbReference>
<proteinExistence type="predicted"/>